<dbReference type="PANTHER" id="PTHR30061:SF50">
    <property type="entry name" value="MALTOSE_MALTODEXTRIN-BINDING PERIPLASMIC PROTEIN"/>
    <property type="match status" value="1"/>
</dbReference>
<dbReference type="InterPro" id="IPR006059">
    <property type="entry name" value="SBP"/>
</dbReference>
<dbReference type="GO" id="GO:0042956">
    <property type="term" value="P:maltodextrin transmembrane transport"/>
    <property type="evidence" value="ECO:0007669"/>
    <property type="project" value="TreeGrafter"/>
</dbReference>
<evidence type="ECO:0000313" key="5">
    <source>
        <dbReference type="EMBL" id="CAB4974817.1"/>
    </source>
</evidence>
<keyword evidence="4" id="KW-0732">Signal</keyword>
<accession>A0A6J7M2E9</accession>
<keyword evidence="2" id="KW-0813">Transport</keyword>
<dbReference type="PRINTS" id="PR00181">
    <property type="entry name" value="MALTOSEBP"/>
</dbReference>
<evidence type="ECO:0000256" key="1">
    <source>
        <dbReference type="ARBA" id="ARBA00008520"/>
    </source>
</evidence>
<protein>
    <submittedName>
        <fullName evidence="5">Unannotated protein</fullName>
    </submittedName>
</protein>
<dbReference type="GO" id="GO:1901982">
    <property type="term" value="F:maltose binding"/>
    <property type="evidence" value="ECO:0007669"/>
    <property type="project" value="TreeGrafter"/>
</dbReference>
<dbReference type="Gene3D" id="3.40.190.10">
    <property type="entry name" value="Periplasmic binding protein-like II"/>
    <property type="match status" value="2"/>
</dbReference>
<dbReference type="EMBL" id="CAFBOM010000014">
    <property type="protein sequence ID" value="CAB4974817.1"/>
    <property type="molecule type" value="Genomic_DNA"/>
</dbReference>
<reference evidence="5" key="1">
    <citation type="submission" date="2020-05" db="EMBL/GenBank/DDBJ databases">
        <authorList>
            <person name="Chiriac C."/>
            <person name="Salcher M."/>
            <person name="Ghai R."/>
            <person name="Kavagutti S V."/>
        </authorList>
    </citation>
    <scope>NUCLEOTIDE SEQUENCE</scope>
</reference>
<proteinExistence type="inferred from homology"/>
<evidence type="ECO:0000256" key="4">
    <source>
        <dbReference type="ARBA" id="ARBA00022729"/>
    </source>
</evidence>
<sequence length="401" mass="42064">MRLRLILATALAAVACLGSAPAVQAAEAPIVVWTDATRAPLLQQLFAKGYDGHPVTFVVKDLPAIRTELKSVAPENAPDVIWAEHDWTGELASAGLVRKLPLSTGLKEQFAARTLDGFKFGFSYYGVPVMYENVALITNAALVPKPPKNFNELSKTALALKAAGKVDVGLAVAQGASGNAYFMNPLFTGLGGYVFGKNAAGSLDPYNIGITNPTFQANMPKINKWNSTGLINSALDEKAATAAFISGRAAYWITGPWNRNELKTLTFQYRVSSIPEIKKGIKPSPFLTIKGFMVTAYADQHGVLKAAQSLVRKGLTPAPVQSQIAALTERAPANLAGTMARLPQAFAVAGTDGAPTPNIPQSGGIWAPLGKAWATSTMGPGAVPAQTSFAEAQATVAASVG</sequence>
<organism evidence="5">
    <name type="scientific">freshwater metagenome</name>
    <dbReference type="NCBI Taxonomy" id="449393"/>
    <lineage>
        <taxon>unclassified sequences</taxon>
        <taxon>metagenomes</taxon>
        <taxon>ecological metagenomes</taxon>
    </lineage>
</organism>
<dbReference type="AlphaFoldDB" id="A0A6J7M2E9"/>
<dbReference type="GO" id="GO:0015768">
    <property type="term" value="P:maltose transport"/>
    <property type="evidence" value="ECO:0007669"/>
    <property type="project" value="TreeGrafter"/>
</dbReference>
<name>A0A6J7M2E9_9ZZZZ</name>
<evidence type="ECO:0000256" key="3">
    <source>
        <dbReference type="ARBA" id="ARBA00022597"/>
    </source>
</evidence>
<dbReference type="GO" id="GO:0015144">
    <property type="term" value="F:carbohydrate transmembrane transporter activity"/>
    <property type="evidence" value="ECO:0007669"/>
    <property type="project" value="InterPro"/>
</dbReference>
<dbReference type="SUPFAM" id="SSF53850">
    <property type="entry name" value="Periplasmic binding protein-like II"/>
    <property type="match status" value="1"/>
</dbReference>
<evidence type="ECO:0000256" key="2">
    <source>
        <dbReference type="ARBA" id="ARBA00022448"/>
    </source>
</evidence>
<dbReference type="GO" id="GO:0055052">
    <property type="term" value="C:ATP-binding cassette (ABC) transporter complex, substrate-binding subunit-containing"/>
    <property type="evidence" value="ECO:0007669"/>
    <property type="project" value="TreeGrafter"/>
</dbReference>
<dbReference type="PROSITE" id="PS51257">
    <property type="entry name" value="PROKAR_LIPOPROTEIN"/>
    <property type="match status" value="1"/>
</dbReference>
<dbReference type="InterPro" id="IPR006060">
    <property type="entry name" value="Maltose/Cyclodextrin-bd"/>
</dbReference>
<gene>
    <name evidence="5" type="ORF">UFOPK3957_00154</name>
</gene>
<dbReference type="Pfam" id="PF01547">
    <property type="entry name" value="SBP_bac_1"/>
    <property type="match status" value="1"/>
</dbReference>
<keyword evidence="3" id="KW-0762">Sugar transport</keyword>
<dbReference type="PANTHER" id="PTHR30061">
    <property type="entry name" value="MALTOSE-BINDING PERIPLASMIC PROTEIN"/>
    <property type="match status" value="1"/>
</dbReference>
<comment type="similarity">
    <text evidence="1">Belongs to the bacterial solute-binding protein 1 family.</text>
</comment>